<dbReference type="EMBL" id="CP024988">
    <property type="protein sequence ID" value="AWT25670.1"/>
    <property type="molecule type" value="Genomic_DNA"/>
</dbReference>
<dbReference type="InterPro" id="IPR037171">
    <property type="entry name" value="NagB/RpiA_transferase-like"/>
</dbReference>
<dbReference type="Gene3D" id="3.40.50.10420">
    <property type="entry name" value="NagB/RpiA/CoA transferase-like"/>
    <property type="match status" value="1"/>
</dbReference>
<reference evidence="5" key="1">
    <citation type="submission" date="2017-11" db="EMBL/GenBank/DDBJ databases">
        <title>Otitis media/interna in a cat caused by the recently described species Corynebacterium provencense.</title>
        <authorList>
            <person name="Kittl S."/>
            <person name="Brodard I."/>
            <person name="Rychener L."/>
            <person name="Jores J."/>
            <person name="Roosje P."/>
            <person name="Gobeli Brawand S."/>
        </authorList>
    </citation>
    <scope>NUCLEOTIDE SEQUENCE [LARGE SCALE GENOMIC DNA]</scope>
    <source>
        <strain evidence="5">17KM38</strain>
    </source>
</reference>
<keyword evidence="2" id="KW-0547">Nucleotide-binding</keyword>
<proteinExistence type="inferred from homology"/>
<evidence type="ECO:0000313" key="5">
    <source>
        <dbReference type="Proteomes" id="UP000247696"/>
    </source>
</evidence>
<evidence type="ECO:0000256" key="2">
    <source>
        <dbReference type="ARBA" id="ARBA00022741"/>
    </source>
</evidence>
<dbReference type="SUPFAM" id="SSF100950">
    <property type="entry name" value="NagB/RpiA/CoA transferase-like"/>
    <property type="match status" value="1"/>
</dbReference>
<dbReference type="KEGG" id="cpre:Csp1_08620"/>
<comment type="similarity">
    <text evidence="1">Belongs to the 5-formyltetrahydrofolate cyclo-ligase family.</text>
</comment>
<dbReference type="GO" id="GO:0030272">
    <property type="term" value="F:5-formyltetrahydrofolate cyclo-ligase activity"/>
    <property type="evidence" value="ECO:0007669"/>
    <property type="project" value="UniProtKB-EC"/>
</dbReference>
<gene>
    <name evidence="4" type="ORF">Csp1_08620</name>
</gene>
<keyword evidence="3" id="KW-0067">ATP-binding</keyword>
<name>A0A2Z3YRE5_9CORY</name>
<evidence type="ECO:0000256" key="1">
    <source>
        <dbReference type="ARBA" id="ARBA00010638"/>
    </source>
</evidence>
<dbReference type="PANTHER" id="PTHR23407:SF1">
    <property type="entry name" value="5-FORMYLTETRAHYDROFOLATE CYCLO-LIGASE"/>
    <property type="match status" value="1"/>
</dbReference>
<dbReference type="GO" id="GO:0035999">
    <property type="term" value="P:tetrahydrofolate interconversion"/>
    <property type="evidence" value="ECO:0007669"/>
    <property type="project" value="TreeGrafter"/>
</dbReference>
<dbReference type="GO" id="GO:0005524">
    <property type="term" value="F:ATP binding"/>
    <property type="evidence" value="ECO:0007669"/>
    <property type="project" value="UniProtKB-KW"/>
</dbReference>
<protein>
    <submittedName>
        <fullName evidence="4">5-formyltetrahydrofolate cyclo-ligase</fullName>
        <ecNumber evidence="4">6.3.3.2</ecNumber>
    </submittedName>
</protein>
<dbReference type="STRING" id="1737425.GCA_900049755_00428"/>
<evidence type="ECO:0000256" key="3">
    <source>
        <dbReference type="ARBA" id="ARBA00022840"/>
    </source>
</evidence>
<organism evidence="4 5">
    <name type="scientific">Corynebacterium provencense</name>
    <dbReference type="NCBI Taxonomy" id="1737425"/>
    <lineage>
        <taxon>Bacteria</taxon>
        <taxon>Bacillati</taxon>
        <taxon>Actinomycetota</taxon>
        <taxon>Actinomycetes</taxon>
        <taxon>Mycobacteriales</taxon>
        <taxon>Corynebacteriaceae</taxon>
        <taxon>Corynebacterium</taxon>
    </lineage>
</organism>
<dbReference type="Pfam" id="PF01812">
    <property type="entry name" value="5-FTHF_cyc-lig"/>
    <property type="match status" value="1"/>
</dbReference>
<accession>A0A2Z3YRE5</accession>
<evidence type="ECO:0000313" key="4">
    <source>
        <dbReference type="EMBL" id="AWT25670.1"/>
    </source>
</evidence>
<keyword evidence="5" id="KW-1185">Reference proteome</keyword>
<dbReference type="AlphaFoldDB" id="A0A2Z3YRE5"/>
<dbReference type="EC" id="6.3.3.2" evidence="4"/>
<dbReference type="PANTHER" id="PTHR23407">
    <property type="entry name" value="ATPASE INHIBITOR/5-FORMYLTETRAHYDROFOLATE CYCLO-LIGASE"/>
    <property type="match status" value="1"/>
</dbReference>
<dbReference type="GO" id="GO:0009396">
    <property type="term" value="P:folic acid-containing compound biosynthetic process"/>
    <property type="evidence" value="ECO:0007669"/>
    <property type="project" value="TreeGrafter"/>
</dbReference>
<sequence length="244" mass="25652">MVGDMENTAEVAAAKSALRTRVRRLRNLRVRSGGHPGEPVPRRIRDDAIVSHLIEELDRRDPARTGAVGAYSPLPGEPGGSDLPEQLARTGREVWLPVVDAPGEELRWARWRGDAASRTGAYGIREPAPGSDDAAGPAGGWAADIDAAADVTARSLLPGLVCLLIPCLAVGPDGVRLGQGGGFYDRSLVSIPPDGSEHGKLLACVDHEEFGIPVPGTDLDVTVPAVVTDTGVFPTGRPADHRHP</sequence>
<dbReference type="InterPro" id="IPR024185">
    <property type="entry name" value="FTHF_cligase-like_sf"/>
</dbReference>
<keyword evidence="4" id="KW-0436">Ligase</keyword>
<dbReference type="InterPro" id="IPR002698">
    <property type="entry name" value="FTHF_cligase"/>
</dbReference>
<dbReference type="Proteomes" id="UP000247696">
    <property type="component" value="Chromosome"/>
</dbReference>